<keyword evidence="6" id="KW-0489">Methyltransferase</keyword>
<evidence type="ECO:0000256" key="4">
    <source>
        <dbReference type="SAM" id="MobiDB-lite"/>
    </source>
</evidence>
<keyword evidence="6" id="KW-0808">Transferase</keyword>
<dbReference type="PANTHER" id="PTHR32319:SF0">
    <property type="entry name" value="BACTERIAL HEMOLYSIN-LIKE PROTEIN"/>
    <property type="match status" value="1"/>
</dbReference>
<reference evidence="7" key="1">
    <citation type="submission" date="2023-07" db="EMBL/GenBank/DDBJ databases">
        <title>Thauera sp. CAU 1555 isolated from sand of Yaerae Beach.</title>
        <authorList>
            <person name="Kim W."/>
        </authorList>
    </citation>
    <scope>NUCLEOTIDE SEQUENCE [LARGE SCALE GENOMIC DNA]</scope>
    <source>
        <strain evidence="7">CAU 1555</strain>
    </source>
</reference>
<dbReference type="SUPFAM" id="SSF53335">
    <property type="entry name" value="S-adenosyl-L-methionine-dependent methyltransferases"/>
    <property type="match status" value="1"/>
</dbReference>
<evidence type="ECO:0000259" key="5">
    <source>
        <dbReference type="SMART" id="SM00363"/>
    </source>
</evidence>
<dbReference type="SUPFAM" id="SSF55174">
    <property type="entry name" value="Alpha-L RNA-binding motif"/>
    <property type="match status" value="1"/>
</dbReference>
<name>A0ABR9BAA4_9RHOO</name>
<dbReference type="RefSeq" id="WP_187718116.1">
    <property type="nucleotide sequence ID" value="NZ_JACTAH010000002.1"/>
</dbReference>
<dbReference type="Pfam" id="PF01728">
    <property type="entry name" value="FtsJ"/>
    <property type="match status" value="1"/>
</dbReference>
<organism evidence="6 7">
    <name type="scientific">Thauera sedimentorum</name>
    <dbReference type="NCBI Taxonomy" id="2767595"/>
    <lineage>
        <taxon>Bacteria</taxon>
        <taxon>Pseudomonadati</taxon>
        <taxon>Pseudomonadota</taxon>
        <taxon>Betaproteobacteria</taxon>
        <taxon>Rhodocyclales</taxon>
        <taxon>Zoogloeaceae</taxon>
        <taxon>Thauera</taxon>
    </lineage>
</organism>
<evidence type="ECO:0000313" key="7">
    <source>
        <dbReference type="Proteomes" id="UP000603602"/>
    </source>
</evidence>
<comment type="caution">
    <text evidence="6">The sequence shown here is derived from an EMBL/GenBank/DDBJ whole genome shotgun (WGS) entry which is preliminary data.</text>
</comment>
<dbReference type="EMBL" id="JACYTO010000002">
    <property type="protein sequence ID" value="MBD8503267.1"/>
    <property type="molecule type" value="Genomic_DNA"/>
</dbReference>
<dbReference type="SMART" id="SM00363">
    <property type="entry name" value="S4"/>
    <property type="match status" value="1"/>
</dbReference>
<evidence type="ECO:0000313" key="6">
    <source>
        <dbReference type="EMBL" id="MBD8503267.1"/>
    </source>
</evidence>
<dbReference type="GO" id="GO:0008168">
    <property type="term" value="F:methyltransferase activity"/>
    <property type="evidence" value="ECO:0007669"/>
    <property type="project" value="UniProtKB-KW"/>
</dbReference>
<dbReference type="InterPro" id="IPR002942">
    <property type="entry name" value="S4_RNA-bd"/>
</dbReference>
<dbReference type="PANTHER" id="PTHR32319">
    <property type="entry name" value="BACTERIAL HEMOLYSIN-LIKE PROTEIN"/>
    <property type="match status" value="1"/>
</dbReference>
<keyword evidence="1 3" id="KW-0694">RNA-binding</keyword>
<sequence>MSMNSFHARSGRPRPTADKHRPAARADGMLRADALLVAQGLAESRTRARQLIEGGRVAWDGGTVAKPAQELPVSARLTVAADEADRYVSRGGLKLAGALAASGVAVAGRTCLDVGQSTGGFSDCLLQAGAARVVGIEVGHGQLHPRLAAEPRCITLEGVNARHLSATDLGGHCPPDGFDLIVCDASFISLTLLLPQWPALLAAGGDILALVKPQFEVGPQGLAKGGIVRDARLYREVEDKLRAAAHDAGLTVCGWYDSPIAGGDGNREFFIWMRHPEHASN</sequence>
<proteinExistence type="inferred from homology"/>
<accession>A0ABR9BAA4</accession>
<dbReference type="InterPro" id="IPR036986">
    <property type="entry name" value="S4_RNA-bd_sf"/>
</dbReference>
<gene>
    <name evidence="6" type="ORF">IFO67_10280</name>
</gene>
<feature type="domain" description="RNA-binding S4" evidence="5">
    <location>
        <begin position="30"/>
        <end position="96"/>
    </location>
</feature>
<dbReference type="PROSITE" id="PS50889">
    <property type="entry name" value="S4"/>
    <property type="match status" value="1"/>
</dbReference>
<evidence type="ECO:0000256" key="2">
    <source>
        <dbReference type="ARBA" id="ARBA00029460"/>
    </source>
</evidence>
<dbReference type="Pfam" id="PF01479">
    <property type="entry name" value="S4"/>
    <property type="match status" value="1"/>
</dbReference>
<dbReference type="Proteomes" id="UP000603602">
    <property type="component" value="Unassembled WGS sequence"/>
</dbReference>
<evidence type="ECO:0000256" key="3">
    <source>
        <dbReference type="PROSITE-ProRule" id="PRU00182"/>
    </source>
</evidence>
<dbReference type="Gene3D" id="3.10.290.10">
    <property type="entry name" value="RNA-binding S4 domain"/>
    <property type="match status" value="1"/>
</dbReference>
<dbReference type="PIRSF" id="PIRSF005578">
    <property type="entry name" value="TlyA"/>
    <property type="match status" value="1"/>
</dbReference>
<dbReference type="Gene3D" id="3.40.50.150">
    <property type="entry name" value="Vaccinia Virus protein VP39"/>
    <property type="match status" value="1"/>
</dbReference>
<dbReference type="CDD" id="cd00165">
    <property type="entry name" value="S4"/>
    <property type="match status" value="1"/>
</dbReference>
<dbReference type="InterPro" id="IPR029063">
    <property type="entry name" value="SAM-dependent_MTases_sf"/>
</dbReference>
<dbReference type="InterPro" id="IPR047048">
    <property type="entry name" value="TlyA"/>
</dbReference>
<dbReference type="CDD" id="cd02440">
    <property type="entry name" value="AdoMet_MTases"/>
    <property type="match status" value="1"/>
</dbReference>
<evidence type="ECO:0000256" key="1">
    <source>
        <dbReference type="ARBA" id="ARBA00022884"/>
    </source>
</evidence>
<protein>
    <submittedName>
        <fullName evidence="6">TlyA family RNA methyltransferase</fullName>
    </submittedName>
</protein>
<dbReference type="InterPro" id="IPR004538">
    <property type="entry name" value="Hemolysin_A/TlyA"/>
</dbReference>
<dbReference type="GO" id="GO:0032259">
    <property type="term" value="P:methylation"/>
    <property type="evidence" value="ECO:0007669"/>
    <property type="project" value="UniProtKB-KW"/>
</dbReference>
<keyword evidence="7" id="KW-1185">Reference proteome</keyword>
<comment type="similarity">
    <text evidence="2">Belongs to the TlyA family.</text>
</comment>
<dbReference type="InterPro" id="IPR002877">
    <property type="entry name" value="RNA_MeTrfase_FtsJ_dom"/>
</dbReference>
<feature type="region of interest" description="Disordered" evidence="4">
    <location>
        <begin position="1"/>
        <end position="23"/>
    </location>
</feature>